<feature type="chain" id="PRO_5026722609" evidence="3">
    <location>
        <begin position="16"/>
        <end position="284"/>
    </location>
</feature>
<keyword evidence="2" id="KW-1133">Transmembrane helix</keyword>
<organism evidence="5 6">
    <name type="scientific">Chanos chanos</name>
    <name type="common">Milkfish</name>
    <name type="synonym">Mugil chanos</name>
    <dbReference type="NCBI Taxonomy" id="29144"/>
    <lineage>
        <taxon>Eukaryota</taxon>
        <taxon>Metazoa</taxon>
        <taxon>Chordata</taxon>
        <taxon>Craniata</taxon>
        <taxon>Vertebrata</taxon>
        <taxon>Euteleostomi</taxon>
        <taxon>Actinopterygii</taxon>
        <taxon>Neopterygii</taxon>
        <taxon>Teleostei</taxon>
        <taxon>Ostariophysi</taxon>
        <taxon>Gonorynchiformes</taxon>
        <taxon>Chanidae</taxon>
        <taxon>Chanos</taxon>
    </lineage>
</organism>
<feature type="signal peptide" evidence="3">
    <location>
        <begin position="1"/>
        <end position="15"/>
    </location>
</feature>
<dbReference type="FunCoup" id="A0A6J2VWP5">
    <property type="interactions" value="4"/>
</dbReference>
<keyword evidence="2" id="KW-0472">Membrane</keyword>
<feature type="region of interest" description="Disordered" evidence="1">
    <location>
        <begin position="260"/>
        <end position="284"/>
    </location>
</feature>
<dbReference type="InterPro" id="IPR003599">
    <property type="entry name" value="Ig_sub"/>
</dbReference>
<keyword evidence="5" id="KW-1185">Reference proteome</keyword>
<keyword evidence="2" id="KW-0812">Transmembrane</keyword>
<dbReference type="SMART" id="SM00409">
    <property type="entry name" value="IG"/>
    <property type="match status" value="2"/>
</dbReference>
<dbReference type="PANTHER" id="PTHR44663:SF3">
    <property type="entry name" value="JUNCTIONAL ADHESION MOLECULE 2A"/>
    <property type="match status" value="1"/>
</dbReference>
<dbReference type="InParanoid" id="A0A6J2VWP5"/>
<dbReference type="CTD" id="100005261"/>
<dbReference type="RefSeq" id="XP_030636482.1">
    <property type="nucleotide sequence ID" value="XM_030780622.1"/>
</dbReference>
<reference evidence="6" key="1">
    <citation type="submission" date="2025-08" db="UniProtKB">
        <authorList>
            <consortium name="RefSeq"/>
        </authorList>
    </citation>
    <scope>IDENTIFICATION</scope>
</reference>
<gene>
    <name evidence="6" type="primary">jam2a</name>
</gene>
<evidence type="ECO:0000259" key="4">
    <source>
        <dbReference type="PROSITE" id="PS50835"/>
    </source>
</evidence>
<dbReference type="InterPro" id="IPR007110">
    <property type="entry name" value="Ig-like_dom"/>
</dbReference>
<dbReference type="GO" id="GO:0070160">
    <property type="term" value="C:tight junction"/>
    <property type="evidence" value="ECO:0007669"/>
    <property type="project" value="TreeGrafter"/>
</dbReference>
<proteinExistence type="predicted"/>
<dbReference type="GO" id="GO:0009986">
    <property type="term" value="C:cell surface"/>
    <property type="evidence" value="ECO:0007669"/>
    <property type="project" value="TreeGrafter"/>
</dbReference>
<dbReference type="SUPFAM" id="SSF48726">
    <property type="entry name" value="Immunoglobulin"/>
    <property type="match status" value="2"/>
</dbReference>
<feature type="transmembrane region" description="Helical" evidence="2">
    <location>
        <begin position="228"/>
        <end position="249"/>
    </location>
</feature>
<feature type="domain" description="Ig-like" evidence="4">
    <location>
        <begin position="20"/>
        <end position="112"/>
    </location>
</feature>
<dbReference type="Proteomes" id="UP000504632">
    <property type="component" value="Chromosome 7"/>
</dbReference>
<evidence type="ECO:0000256" key="2">
    <source>
        <dbReference type="SAM" id="Phobius"/>
    </source>
</evidence>
<dbReference type="OrthoDB" id="10015491at2759"/>
<keyword evidence="3" id="KW-0732">Signal</keyword>
<name>A0A6J2VWP5_CHACN</name>
<dbReference type="InterPro" id="IPR013783">
    <property type="entry name" value="Ig-like_fold"/>
</dbReference>
<dbReference type="GO" id="GO:0007159">
    <property type="term" value="P:leukocyte cell-cell adhesion"/>
    <property type="evidence" value="ECO:0007669"/>
    <property type="project" value="TreeGrafter"/>
</dbReference>
<dbReference type="GO" id="GO:0098636">
    <property type="term" value="C:protein complex involved in cell adhesion"/>
    <property type="evidence" value="ECO:0007669"/>
    <property type="project" value="TreeGrafter"/>
</dbReference>
<evidence type="ECO:0000313" key="6">
    <source>
        <dbReference type="RefSeq" id="XP_030636482.1"/>
    </source>
</evidence>
<accession>A0A6J2VWP5</accession>
<dbReference type="Pfam" id="PF13927">
    <property type="entry name" value="Ig_3"/>
    <property type="match status" value="2"/>
</dbReference>
<dbReference type="Gene3D" id="2.60.40.10">
    <property type="entry name" value="Immunoglobulins"/>
    <property type="match status" value="2"/>
</dbReference>
<dbReference type="InterPro" id="IPR003598">
    <property type="entry name" value="Ig_sub2"/>
</dbReference>
<protein>
    <submittedName>
        <fullName evidence="6">Junctional adhesion molecule 2A</fullName>
    </submittedName>
</protein>
<dbReference type="GeneID" id="115817335"/>
<dbReference type="InterPro" id="IPR013106">
    <property type="entry name" value="Ig_V-set"/>
</dbReference>
<dbReference type="SMART" id="SM00406">
    <property type="entry name" value="IGv"/>
    <property type="match status" value="2"/>
</dbReference>
<evidence type="ECO:0000256" key="3">
    <source>
        <dbReference type="SAM" id="SignalP"/>
    </source>
</evidence>
<evidence type="ECO:0000256" key="1">
    <source>
        <dbReference type="SAM" id="MobiDB-lite"/>
    </source>
</evidence>
<dbReference type="InterPro" id="IPR036179">
    <property type="entry name" value="Ig-like_dom_sf"/>
</dbReference>
<sequence length="284" mass="31351">MFLFFLLFSMILIQSLPVTPVSVSTREPKVSVREYSDAMLSCEFKTEQEPEPRIEWKKIGKDVSFVYYEGHFRGEFAKRAEIEGATVTLSRVSQKDAGVYRCEVSAPKDSVTLGEINVTLTVLVPPQTPSCVIPSSAVTGSAVELSCRDLHGIPAATYTWFKDRKALSVRPQANSTYTINPHTGVLTFKTVTRNDTGRYHCEAKNGVGSPKSCAGNHMKIDDLNVQGIIVATLVVCLIVSICIVGVCCAHRHGYFSRHRGSANTGYSPPPQEPQDFRHTQSFML</sequence>
<dbReference type="SMART" id="SM00408">
    <property type="entry name" value="IGc2"/>
    <property type="match status" value="2"/>
</dbReference>
<dbReference type="AlphaFoldDB" id="A0A6J2VWP5"/>
<dbReference type="GO" id="GO:0005886">
    <property type="term" value="C:plasma membrane"/>
    <property type="evidence" value="ECO:0007669"/>
    <property type="project" value="TreeGrafter"/>
</dbReference>
<evidence type="ECO:0000313" key="5">
    <source>
        <dbReference type="Proteomes" id="UP000504632"/>
    </source>
</evidence>
<dbReference type="InterPro" id="IPR042625">
    <property type="entry name" value="JAM2"/>
</dbReference>
<dbReference type="PANTHER" id="PTHR44663">
    <property type="entry name" value="JUNCTIONAL ADHESION MOLECULE B"/>
    <property type="match status" value="1"/>
</dbReference>
<feature type="domain" description="Ig-like" evidence="4">
    <location>
        <begin position="126"/>
        <end position="214"/>
    </location>
</feature>
<dbReference type="PROSITE" id="PS50835">
    <property type="entry name" value="IG_LIKE"/>
    <property type="match status" value="2"/>
</dbReference>